<protein>
    <submittedName>
        <fullName evidence="1">Uncharacterized protein</fullName>
    </submittedName>
</protein>
<reference evidence="1 2" key="1">
    <citation type="journal article" date="2022" name="Allergy">
        <title>Genome assembly and annotation of Periplaneta americana reveal a comprehensive cockroach allergen profile.</title>
        <authorList>
            <person name="Wang L."/>
            <person name="Xiong Q."/>
            <person name="Saelim N."/>
            <person name="Wang L."/>
            <person name="Nong W."/>
            <person name="Wan A.T."/>
            <person name="Shi M."/>
            <person name="Liu X."/>
            <person name="Cao Q."/>
            <person name="Hui J.H.L."/>
            <person name="Sookrung N."/>
            <person name="Leung T.F."/>
            <person name="Tungtrongchitr A."/>
            <person name="Tsui S.K.W."/>
        </authorList>
    </citation>
    <scope>NUCLEOTIDE SEQUENCE [LARGE SCALE GENOMIC DNA]</scope>
    <source>
        <strain evidence="1">PWHHKU_190912</strain>
    </source>
</reference>
<evidence type="ECO:0000313" key="1">
    <source>
        <dbReference type="EMBL" id="KAJ4426288.1"/>
    </source>
</evidence>
<sequence length="105" mass="12324">MTKALLRLMWKFQIGVLYYARILNVAKVELNSQRESTGCCYSGRSDVEDDRNYKILSFEIIDNIIMQIDKRFGDLEKLRFVSLADTSKFDTYSRNFPRSAFFTIS</sequence>
<dbReference type="EMBL" id="JAJSOF020000040">
    <property type="protein sequence ID" value="KAJ4426288.1"/>
    <property type="molecule type" value="Genomic_DNA"/>
</dbReference>
<gene>
    <name evidence="1" type="ORF">ANN_27100</name>
</gene>
<organism evidence="1 2">
    <name type="scientific">Periplaneta americana</name>
    <name type="common">American cockroach</name>
    <name type="synonym">Blatta americana</name>
    <dbReference type="NCBI Taxonomy" id="6978"/>
    <lineage>
        <taxon>Eukaryota</taxon>
        <taxon>Metazoa</taxon>
        <taxon>Ecdysozoa</taxon>
        <taxon>Arthropoda</taxon>
        <taxon>Hexapoda</taxon>
        <taxon>Insecta</taxon>
        <taxon>Pterygota</taxon>
        <taxon>Neoptera</taxon>
        <taxon>Polyneoptera</taxon>
        <taxon>Dictyoptera</taxon>
        <taxon>Blattodea</taxon>
        <taxon>Blattoidea</taxon>
        <taxon>Blattidae</taxon>
        <taxon>Blattinae</taxon>
        <taxon>Periplaneta</taxon>
    </lineage>
</organism>
<keyword evidence="2" id="KW-1185">Reference proteome</keyword>
<name>A0ABQ8RX82_PERAM</name>
<comment type="caution">
    <text evidence="1">The sequence shown here is derived from an EMBL/GenBank/DDBJ whole genome shotgun (WGS) entry which is preliminary data.</text>
</comment>
<dbReference type="Proteomes" id="UP001148838">
    <property type="component" value="Unassembled WGS sequence"/>
</dbReference>
<evidence type="ECO:0000313" key="2">
    <source>
        <dbReference type="Proteomes" id="UP001148838"/>
    </source>
</evidence>
<accession>A0ABQ8RX82</accession>
<proteinExistence type="predicted"/>